<accession>A0AAQ3N2B4</accession>
<reference evidence="1 2" key="1">
    <citation type="journal article" date="2023" name="Life. Sci Alliance">
        <title>Evolutionary insights into 3D genome organization and epigenetic landscape of Vigna mungo.</title>
        <authorList>
            <person name="Junaid A."/>
            <person name="Singh B."/>
            <person name="Bhatia S."/>
        </authorList>
    </citation>
    <scope>NUCLEOTIDE SEQUENCE [LARGE SCALE GENOMIC DNA]</scope>
    <source>
        <strain evidence="1">Urdbean</strain>
    </source>
</reference>
<sequence>MACRSSGAMKSPFLIHSSSLKATMPCRWRAPKRKLVKLLRVSSPRKLTNTSYALDEEEVRWMMASDAGTEGPIGAVGSDTVIQSDMPDMIRSGSLTNRRIRRRMSKTFEYIIKKISNEMEFH</sequence>
<organism evidence="1 2">
    <name type="scientific">Vigna mungo</name>
    <name type="common">Black gram</name>
    <name type="synonym">Phaseolus mungo</name>
    <dbReference type="NCBI Taxonomy" id="3915"/>
    <lineage>
        <taxon>Eukaryota</taxon>
        <taxon>Viridiplantae</taxon>
        <taxon>Streptophyta</taxon>
        <taxon>Embryophyta</taxon>
        <taxon>Tracheophyta</taxon>
        <taxon>Spermatophyta</taxon>
        <taxon>Magnoliopsida</taxon>
        <taxon>eudicotyledons</taxon>
        <taxon>Gunneridae</taxon>
        <taxon>Pentapetalae</taxon>
        <taxon>rosids</taxon>
        <taxon>fabids</taxon>
        <taxon>Fabales</taxon>
        <taxon>Fabaceae</taxon>
        <taxon>Papilionoideae</taxon>
        <taxon>50 kb inversion clade</taxon>
        <taxon>NPAAA clade</taxon>
        <taxon>indigoferoid/millettioid clade</taxon>
        <taxon>Phaseoleae</taxon>
        <taxon>Vigna</taxon>
    </lineage>
</organism>
<dbReference type="Proteomes" id="UP001374535">
    <property type="component" value="Chromosome 8"/>
</dbReference>
<gene>
    <name evidence="1" type="ORF">V8G54_027140</name>
</gene>
<evidence type="ECO:0000313" key="2">
    <source>
        <dbReference type="Proteomes" id="UP001374535"/>
    </source>
</evidence>
<evidence type="ECO:0000313" key="1">
    <source>
        <dbReference type="EMBL" id="WVZ01071.1"/>
    </source>
</evidence>
<keyword evidence="2" id="KW-1185">Reference proteome</keyword>
<proteinExistence type="predicted"/>
<protein>
    <submittedName>
        <fullName evidence="1">Uncharacterized protein</fullName>
    </submittedName>
</protein>
<dbReference type="AlphaFoldDB" id="A0AAQ3N2B4"/>
<dbReference type="EMBL" id="CP144693">
    <property type="protein sequence ID" value="WVZ01071.1"/>
    <property type="molecule type" value="Genomic_DNA"/>
</dbReference>
<name>A0AAQ3N2B4_VIGMU</name>